<protein>
    <submittedName>
        <fullName evidence="1">Uncharacterized protein</fullName>
    </submittedName>
</protein>
<proteinExistence type="predicted"/>
<dbReference type="HOGENOM" id="CLU_3078031_0_0_9"/>
<dbReference type="EMBL" id="ACIL03000002">
    <property type="protein sequence ID" value="ESL04648.1"/>
    <property type="molecule type" value="Genomic_DNA"/>
</dbReference>
<sequence>MRGERKSLNEYISEFHTESVKQLGCDGRLPLKGQGIEVLYPVEADIICELRW</sequence>
<organism evidence="1 2">
    <name type="scientific">Catonella morbi ATCC 51271</name>
    <dbReference type="NCBI Taxonomy" id="592026"/>
    <lineage>
        <taxon>Bacteria</taxon>
        <taxon>Bacillati</taxon>
        <taxon>Bacillota</taxon>
        <taxon>Clostridia</taxon>
        <taxon>Lachnospirales</taxon>
        <taxon>Lachnospiraceae</taxon>
        <taxon>Catonella</taxon>
    </lineage>
</organism>
<gene>
    <name evidence="1" type="ORF">GCWU0000282_000035</name>
</gene>
<accession>V2Y6W1</accession>
<reference evidence="1 2" key="1">
    <citation type="submission" date="2013-06" db="EMBL/GenBank/DDBJ databases">
        <authorList>
            <person name="Weinstock G."/>
            <person name="Sodergren E."/>
            <person name="Clifton S."/>
            <person name="Fulton L."/>
            <person name="Fulton B."/>
            <person name="Courtney L."/>
            <person name="Fronick C."/>
            <person name="Harrison M."/>
            <person name="Strong C."/>
            <person name="Farmer C."/>
            <person name="Delahaunty K."/>
            <person name="Markovic C."/>
            <person name="Hall O."/>
            <person name="Minx P."/>
            <person name="Tomlinson C."/>
            <person name="Mitreva M."/>
            <person name="Nelson J."/>
            <person name="Hou S."/>
            <person name="Wollam A."/>
            <person name="Pepin K.H."/>
            <person name="Johnson M."/>
            <person name="Bhonagiri V."/>
            <person name="Nash W.E."/>
            <person name="Warren W."/>
            <person name="Chinwalla A."/>
            <person name="Mardis E.R."/>
            <person name="Wilson R.K."/>
        </authorList>
    </citation>
    <scope>NUCLEOTIDE SEQUENCE [LARGE SCALE GENOMIC DNA]</scope>
    <source>
        <strain evidence="1 2">ATCC 51271</strain>
    </source>
</reference>
<evidence type="ECO:0000313" key="2">
    <source>
        <dbReference type="Proteomes" id="UP000018227"/>
    </source>
</evidence>
<name>V2Y6W1_9FIRM</name>
<dbReference type="AlphaFoldDB" id="V2Y6W1"/>
<keyword evidence="2" id="KW-1185">Reference proteome</keyword>
<dbReference type="Proteomes" id="UP000018227">
    <property type="component" value="Unassembled WGS sequence"/>
</dbReference>
<comment type="caution">
    <text evidence="1">The sequence shown here is derived from an EMBL/GenBank/DDBJ whole genome shotgun (WGS) entry which is preliminary data.</text>
</comment>
<evidence type="ECO:0000313" key="1">
    <source>
        <dbReference type="EMBL" id="ESL04648.1"/>
    </source>
</evidence>